<accession>A0ABQ4DGI8</accession>
<keyword evidence="3" id="KW-1185">Reference proteome</keyword>
<dbReference type="Pfam" id="PF12802">
    <property type="entry name" value="MarR_2"/>
    <property type="match status" value="1"/>
</dbReference>
<feature type="domain" description="HTH marR-type" evidence="1">
    <location>
        <begin position="11"/>
        <end position="149"/>
    </location>
</feature>
<dbReference type="EMBL" id="BONN01000019">
    <property type="protein sequence ID" value="GIG34533.1"/>
    <property type="molecule type" value="Genomic_DNA"/>
</dbReference>
<dbReference type="InterPro" id="IPR036388">
    <property type="entry name" value="WH-like_DNA-bd_sf"/>
</dbReference>
<dbReference type="PROSITE" id="PS50995">
    <property type="entry name" value="HTH_MARR_2"/>
    <property type="match status" value="1"/>
</dbReference>
<organism evidence="2 3">
    <name type="scientific">Cellulomonas oligotrophica</name>
    <dbReference type="NCBI Taxonomy" id="931536"/>
    <lineage>
        <taxon>Bacteria</taxon>
        <taxon>Bacillati</taxon>
        <taxon>Actinomycetota</taxon>
        <taxon>Actinomycetes</taxon>
        <taxon>Micrococcales</taxon>
        <taxon>Cellulomonadaceae</taxon>
        <taxon>Cellulomonas</taxon>
    </lineage>
</organism>
<gene>
    <name evidence="2" type="ORF">Col01nite_36920</name>
</gene>
<evidence type="ECO:0000259" key="1">
    <source>
        <dbReference type="PROSITE" id="PS50995"/>
    </source>
</evidence>
<evidence type="ECO:0000313" key="2">
    <source>
        <dbReference type="EMBL" id="GIG34533.1"/>
    </source>
</evidence>
<dbReference type="InterPro" id="IPR039422">
    <property type="entry name" value="MarR/SlyA-like"/>
</dbReference>
<reference evidence="2 3" key="1">
    <citation type="submission" date="2021-01" db="EMBL/GenBank/DDBJ databases">
        <title>Whole genome shotgun sequence of Cellulomonas oligotrophica NBRC 109435.</title>
        <authorList>
            <person name="Komaki H."/>
            <person name="Tamura T."/>
        </authorList>
    </citation>
    <scope>NUCLEOTIDE SEQUENCE [LARGE SCALE GENOMIC DNA]</scope>
    <source>
        <strain evidence="2 3">NBRC 109435</strain>
    </source>
</reference>
<evidence type="ECO:0000313" key="3">
    <source>
        <dbReference type="Proteomes" id="UP000618382"/>
    </source>
</evidence>
<dbReference type="SMART" id="SM00347">
    <property type="entry name" value="HTH_MARR"/>
    <property type="match status" value="1"/>
</dbReference>
<dbReference type="SUPFAM" id="SSF46785">
    <property type="entry name" value="Winged helix' DNA-binding domain"/>
    <property type="match status" value="1"/>
</dbReference>
<dbReference type="InterPro" id="IPR000835">
    <property type="entry name" value="HTH_MarR-typ"/>
</dbReference>
<dbReference type="Proteomes" id="UP000618382">
    <property type="component" value="Unassembled WGS sequence"/>
</dbReference>
<dbReference type="PANTHER" id="PTHR33164:SF99">
    <property type="entry name" value="MARR FAMILY REGULATORY PROTEIN"/>
    <property type="match status" value="1"/>
</dbReference>
<protein>
    <recommendedName>
        <fullName evidence="1">HTH marR-type domain-containing protein</fullName>
    </recommendedName>
</protein>
<proteinExistence type="predicted"/>
<comment type="caution">
    <text evidence="2">The sequence shown here is derived from an EMBL/GenBank/DDBJ whole genome shotgun (WGS) entry which is preliminary data.</text>
</comment>
<name>A0ABQ4DGI8_9CELL</name>
<dbReference type="Gene3D" id="1.10.10.10">
    <property type="entry name" value="Winged helix-like DNA-binding domain superfamily/Winged helix DNA-binding domain"/>
    <property type="match status" value="1"/>
</dbReference>
<dbReference type="PANTHER" id="PTHR33164">
    <property type="entry name" value="TRANSCRIPTIONAL REGULATOR, MARR FAMILY"/>
    <property type="match status" value="1"/>
</dbReference>
<sequence>MIVNRLTPLVADRITVTLHELVALLDAYADDVLRAEHAITFGDYRYLATLAELDRPDITELARCLMLTKAAVSKHLPALEARGWVERSADPAHARRVVVGLTPAGVRVVEEAGGRLDADFAAAFTGGHPPLDLDALHAGLRTAVVRVQERLAGPPPR</sequence>
<dbReference type="InterPro" id="IPR036390">
    <property type="entry name" value="WH_DNA-bd_sf"/>
</dbReference>